<dbReference type="KEGG" id="slom:PXH66_02770"/>
<dbReference type="AlphaFoldDB" id="A0AAF0CPP7"/>
<name>A0AAF0CPP7_9BACT</name>
<gene>
    <name evidence="1" type="ORF">PXH66_02770</name>
</gene>
<dbReference type="EMBL" id="CP119075">
    <property type="protein sequence ID" value="WED65768.1"/>
    <property type="molecule type" value="Genomic_DNA"/>
</dbReference>
<dbReference type="RefSeq" id="WP_330930298.1">
    <property type="nucleotide sequence ID" value="NZ_CP119075.1"/>
</dbReference>
<protein>
    <recommendedName>
        <fullName evidence="3">Tetratricopeptide repeat protein</fullName>
    </recommendedName>
</protein>
<dbReference type="Proteomes" id="UP001218638">
    <property type="component" value="Chromosome"/>
</dbReference>
<reference evidence="1" key="1">
    <citation type="submission" date="2023-03" db="EMBL/GenBank/DDBJ databases">
        <title>Lomoglobus Profundus gen. nov., sp. nov., a novel member of the phylum Verrucomicrobia, isolated from deep-marine sediment of South China Sea.</title>
        <authorList>
            <person name="Ahmad T."/>
            <person name="Ishaq S.E."/>
            <person name="Wang F."/>
        </authorList>
    </citation>
    <scope>NUCLEOTIDE SEQUENCE</scope>
    <source>
        <strain evidence="1">LMO-M01</strain>
    </source>
</reference>
<keyword evidence="2" id="KW-1185">Reference proteome</keyword>
<dbReference type="InterPro" id="IPR011990">
    <property type="entry name" value="TPR-like_helical_dom_sf"/>
</dbReference>
<sequence>MFQAADRPELARNTLVDGLKYHSADLEYLNQTFSFLFLRQEDQRVVDLVNHLLSDSPASDPRISTYLGTVLATAYFYRGHFDQAEDTIRANGLQLSTEGRFLSAKIEWDRGFQDLAVALIAQLARENPQNANIYRTHIKWLLETDQADQARHASLLRRISFPEQPQPRIDLLYAYDRMDDDQAVSEEALSLLSDFHDDANALLMLGDFAANAGRPKIAEKVYDQCIASALPSQGPALMLVEAHTVAGNHDRSIALARELLEQHPDWEKSMAPIFNGLQAIAFFALGDRESSSLYLDSFLNLPSVRAENLVAVANRLIDVGAVADARRVLEHAVRTDRLNQPALARLIEFELEATQSPNLPSNLRRLLEMRRPSLKLLSSAYQRLGRDQFIYLPSRNALLDDISLVLTGNPLPGRATDQR</sequence>
<dbReference type="Gene3D" id="1.25.40.10">
    <property type="entry name" value="Tetratricopeptide repeat domain"/>
    <property type="match status" value="1"/>
</dbReference>
<evidence type="ECO:0000313" key="1">
    <source>
        <dbReference type="EMBL" id="WED65768.1"/>
    </source>
</evidence>
<proteinExistence type="predicted"/>
<dbReference type="SUPFAM" id="SSF48452">
    <property type="entry name" value="TPR-like"/>
    <property type="match status" value="1"/>
</dbReference>
<accession>A0AAF0CPP7</accession>
<organism evidence="1 2">
    <name type="scientific">Synoicihabitans lomoniglobus</name>
    <dbReference type="NCBI Taxonomy" id="2909285"/>
    <lineage>
        <taxon>Bacteria</taxon>
        <taxon>Pseudomonadati</taxon>
        <taxon>Verrucomicrobiota</taxon>
        <taxon>Opitutia</taxon>
        <taxon>Opitutales</taxon>
        <taxon>Opitutaceae</taxon>
        <taxon>Synoicihabitans</taxon>
    </lineage>
</organism>
<evidence type="ECO:0000313" key="2">
    <source>
        <dbReference type="Proteomes" id="UP001218638"/>
    </source>
</evidence>
<evidence type="ECO:0008006" key="3">
    <source>
        <dbReference type="Google" id="ProtNLM"/>
    </source>
</evidence>